<dbReference type="Proteomes" id="UP001057877">
    <property type="component" value="Chromosome"/>
</dbReference>
<keyword evidence="2" id="KW-1185">Reference proteome</keyword>
<evidence type="ECO:0000313" key="2">
    <source>
        <dbReference type="Proteomes" id="UP001057877"/>
    </source>
</evidence>
<proteinExistence type="predicted"/>
<sequence>MPVLSLLFVLMSVTNYGMITGENASFFTNYHTQKYYDMRLFSLSADEIKSAEASWGARYRRKLEINEIYSLITMLQRVNKEDINPYNGPSPKGGPFQVTLLLKSNEQFDLTWNGEYILFRENQIFQPEFREFKKQILKSTLK</sequence>
<dbReference type="EMBL" id="CP091430">
    <property type="protein sequence ID" value="UVI28149.1"/>
    <property type="molecule type" value="Genomic_DNA"/>
</dbReference>
<evidence type="ECO:0000313" key="1">
    <source>
        <dbReference type="EMBL" id="UVI28149.1"/>
    </source>
</evidence>
<dbReference type="RefSeq" id="WP_258384236.1">
    <property type="nucleotide sequence ID" value="NZ_CP091430.1"/>
</dbReference>
<reference evidence="1" key="1">
    <citation type="submission" date="2022-01" db="EMBL/GenBank/DDBJ databases">
        <title>Paenibacillus spongiae sp. nov., isolated from marine sponge.</title>
        <authorList>
            <person name="Li Z."/>
            <person name="Zhang M."/>
        </authorList>
    </citation>
    <scope>NUCLEOTIDE SEQUENCE</scope>
    <source>
        <strain evidence="1">PHS-Z3</strain>
    </source>
</reference>
<protein>
    <submittedName>
        <fullName evidence="1">Uncharacterized protein</fullName>
    </submittedName>
</protein>
<name>A0ABY5S2N5_9BACL</name>
<organism evidence="1 2">
    <name type="scientific">Paenibacillus spongiae</name>
    <dbReference type="NCBI Taxonomy" id="2909671"/>
    <lineage>
        <taxon>Bacteria</taxon>
        <taxon>Bacillati</taxon>
        <taxon>Bacillota</taxon>
        <taxon>Bacilli</taxon>
        <taxon>Bacillales</taxon>
        <taxon>Paenibacillaceae</taxon>
        <taxon>Paenibacillus</taxon>
    </lineage>
</organism>
<accession>A0ABY5S2N5</accession>
<gene>
    <name evidence="1" type="ORF">L1F29_22185</name>
</gene>